<keyword evidence="7" id="KW-0407">Ion channel</keyword>
<dbReference type="PRINTS" id="PR01333">
    <property type="entry name" value="2POREKCHANEL"/>
</dbReference>
<keyword evidence="3 9" id="KW-0812">Transmembrane</keyword>
<accession>A0ABD5NDR9</accession>
<dbReference type="InterPro" id="IPR003280">
    <property type="entry name" value="2pore_dom_K_chnl"/>
</dbReference>
<comment type="caution">
    <text evidence="11">The sequence shown here is derived from an EMBL/GenBank/DDBJ whole genome shotgun (WGS) entry which is preliminary data.</text>
</comment>
<protein>
    <submittedName>
        <fullName evidence="11">NAD-binding protein</fullName>
    </submittedName>
</protein>
<feature type="region of interest" description="Disordered" evidence="8">
    <location>
        <begin position="371"/>
        <end position="391"/>
    </location>
</feature>
<dbReference type="SUPFAM" id="SSF81324">
    <property type="entry name" value="Voltage-gated potassium channels"/>
    <property type="match status" value="1"/>
</dbReference>
<dbReference type="GO" id="GO:0005886">
    <property type="term" value="C:plasma membrane"/>
    <property type="evidence" value="ECO:0007669"/>
    <property type="project" value="UniProtKB-SubCell"/>
</dbReference>
<comment type="subcellular location">
    <subcellularLocation>
        <location evidence="1">Cell membrane</location>
        <topology evidence="1">Multi-pass membrane protein</topology>
    </subcellularLocation>
</comment>
<organism evidence="11 12">
    <name type="scientific">Halobacterium litoreum</name>
    <dbReference type="NCBI Taxonomy" id="2039234"/>
    <lineage>
        <taxon>Archaea</taxon>
        <taxon>Methanobacteriati</taxon>
        <taxon>Methanobacteriota</taxon>
        <taxon>Stenosarchaea group</taxon>
        <taxon>Halobacteria</taxon>
        <taxon>Halobacteriales</taxon>
        <taxon>Halobacteriaceae</taxon>
        <taxon>Halobacterium</taxon>
    </lineage>
</organism>
<evidence type="ECO:0000256" key="1">
    <source>
        <dbReference type="ARBA" id="ARBA00004651"/>
    </source>
</evidence>
<evidence type="ECO:0000256" key="9">
    <source>
        <dbReference type="SAM" id="Phobius"/>
    </source>
</evidence>
<dbReference type="InterPro" id="IPR050721">
    <property type="entry name" value="Trk_Ktr_HKT_K-transport"/>
</dbReference>
<evidence type="ECO:0000256" key="5">
    <source>
        <dbReference type="ARBA" id="ARBA00023065"/>
    </source>
</evidence>
<keyword evidence="2" id="KW-0813">Transport</keyword>
<evidence type="ECO:0000313" key="12">
    <source>
        <dbReference type="Proteomes" id="UP001595660"/>
    </source>
</evidence>
<dbReference type="PANTHER" id="PTHR43833:SF9">
    <property type="entry name" value="POTASSIUM CHANNEL PROTEIN YUGO-RELATED"/>
    <property type="match status" value="1"/>
</dbReference>
<feature type="compositionally biased region" description="Acidic residues" evidence="8">
    <location>
        <begin position="377"/>
        <end position="391"/>
    </location>
</feature>
<dbReference type="Pfam" id="PF02254">
    <property type="entry name" value="TrkA_N"/>
    <property type="match status" value="1"/>
</dbReference>
<dbReference type="EMBL" id="JBHRWN010000002">
    <property type="protein sequence ID" value="MFC3477314.1"/>
    <property type="molecule type" value="Genomic_DNA"/>
</dbReference>
<sequence length="391" mass="40783">MDLPGVERVTGRVAVVLTLAVAALSVLVGILGIVDPGASFGPFADVVPASASETAEFTGAITGFLMVGSALGLRRGLRAAWYSTMILLPVTAAQGVVQATPYSVPLVVLSVLAFPVLAVARGRFDRRISLSTSKLAAGIALVGVQAYGTVGTWALRDGFPAVETPLDAFYYTLVTASTVGYGDVTPATQEARLFSLSVLVLGTASFAIALGALLGPALEARFASALGRMTQSQLESLDGHVVVAGYGDLTEPILEELRAAGRELVVLTDDDEAASRLRERDVNVLVADPSDEASLERVNVDRARAVVAATNDDGQDALDILTVRETHPDVRVVAAATERENEAKLRRAGADTVISPAVIGARFIARSAFGDRKAEREAEDVGLDAALDEDA</sequence>
<evidence type="ECO:0000256" key="8">
    <source>
        <dbReference type="SAM" id="MobiDB-lite"/>
    </source>
</evidence>
<proteinExistence type="predicted"/>
<keyword evidence="6 9" id="KW-0472">Membrane</keyword>
<evidence type="ECO:0000256" key="2">
    <source>
        <dbReference type="ARBA" id="ARBA00022448"/>
    </source>
</evidence>
<dbReference type="AlphaFoldDB" id="A0ABD5NDR9"/>
<dbReference type="GO" id="GO:0034220">
    <property type="term" value="P:monoatomic ion transmembrane transport"/>
    <property type="evidence" value="ECO:0007669"/>
    <property type="project" value="UniProtKB-KW"/>
</dbReference>
<feature type="transmembrane region" description="Helical" evidence="9">
    <location>
        <begin position="54"/>
        <end position="73"/>
    </location>
</feature>
<evidence type="ECO:0000256" key="3">
    <source>
        <dbReference type="ARBA" id="ARBA00022692"/>
    </source>
</evidence>
<dbReference type="Proteomes" id="UP001595660">
    <property type="component" value="Unassembled WGS sequence"/>
</dbReference>
<dbReference type="PROSITE" id="PS51201">
    <property type="entry name" value="RCK_N"/>
    <property type="match status" value="1"/>
</dbReference>
<dbReference type="Gene3D" id="3.40.50.720">
    <property type="entry name" value="NAD(P)-binding Rossmann-like Domain"/>
    <property type="match status" value="1"/>
</dbReference>
<dbReference type="InterPro" id="IPR003148">
    <property type="entry name" value="RCK_N"/>
</dbReference>
<dbReference type="PANTHER" id="PTHR43833">
    <property type="entry name" value="POTASSIUM CHANNEL PROTEIN 2-RELATED-RELATED"/>
    <property type="match status" value="1"/>
</dbReference>
<evidence type="ECO:0000256" key="7">
    <source>
        <dbReference type="ARBA" id="ARBA00023303"/>
    </source>
</evidence>
<dbReference type="InterPro" id="IPR036291">
    <property type="entry name" value="NAD(P)-bd_dom_sf"/>
</dbReference>
<name>A0ABD5NDR9_9EURY</name>
<dbReference type="GeneID" id="69116760"/>
<feature type="transmembrane region" description="Helical" evidence="9">
    <location>
        <begin position="103"/>
        <end position="123"/>
    </location>
</feature>
<dbReference type="RefSeq" id="WP_232571555.1">
    <property type="nucleotide sequence ID" value="NZ_CP089466.1"/>
</dbReference>
<dbReference type="Pfam" id="PF07885">
    <property type="entry name" value="Ion_trans_2"/>
    <property type="match status" value="1"/>
</dbReference>
<evidence type="ECO:0000256" key="6">
    <source>
        <dbReference type="ARBA" id="ARBA00023136"/>
    </source>
</evidence>
<reference evidence="11 12" key="1">
    <citation type="journal article" date="2019" name="Int. J. Syst. Evol. Microbiol.">
        <title>The Global Catalogue of Microorganisms (GCM) 10K type strain sequencing project: providing services to taxonomists for standard genome sequencing and annotation.</title>
        <authorList>
            <consortium name="The Broad Institute Genomics Platform"/>
            <consortium name="The Broad Institute Genome Sequencing Center for Infectious Disease"/>
            <person name="Wu L."/>
            <person name="Ma J."/>
        </authorList>
    </citation>
    <scope>NUCLEOTIDE SEQUENCE [LARGE SCALE GENOMIC DNA]</scope>
    <source>
        <strain evidence="11 12">CGMCC 1.12562</strain>
    </source>
</reference>
<gene>
    <name evidence="11" type="ORF">ACFOKC_06205</name>
</gene>
<keyword evidence="12" id="KW-1185">Reference proteome</keyword>
<dbReference type="Gene3D" id="1.10.287.70">
    <property type="match status" value="1"/>
</dbReference>
<evidence type="ECO:0000256" key="4">
    <source>
        <dbReference type="ARBA" id="ARBA00022989"/>
    </source>
</evidence>
<feature type="domain" description="RCK N-terminal" evidence="10">
    <location>
        <begin position="238"/>
        <end position="355"/>
    </location>
</feature>
<evidence type="ECO:0000259" key="10">
    <source>
        <dbReference type="PROSITE" id="PS51201"/>
    </source>
</evidence>
<evidence type="ECO:0000313" key="11">
    <source>
        <dbReference type="EMBL" id="MFC3477314.1"/>
    </source>
</evidence>
<feature type="transmembrane region" description="Helical" evidence="9">
    <location>
        <begin position="80"/>
        <end position="97"/>
    </location>
</feature>
<dbReference type="InterPro" id="IPR013099">
    <property type="entry name" value="K_chnl_dom"/>
</dbReference>
<keyword evidence="5" id="KW-0406">Ion transport</keyword>
<feature type="transmembrane region" description="Helical" evidence="9">
    <location>
        <begin position="193"/>
        <end position="218"/>
    </location>
</feature>
<keyword evidence="4 9" id="KW-1133">Transmembrane helix</keyword>
<feature type="transmembrane region" description="Helical" evidence="9">
    <location>
        <begin position="12"/>
        <end position="34"/>
    </location>
</feature>
<dbReference type="SUPFAM" id="SSF51735">
    <property type="entry name" value="NAD(P)-binding Rossmann-fold domains"/>
    <property type="match status" value="1"/>
</dbReference>